<evidence type="ECO:0008006" key="4">
    <source>
        <dbReference type="Google" id="ProtNLM"/>
    </source>
</evidence>
<dbReference type="AlphaFoldDB" id="A0A7I9UV05"/>
<protein>
    <recommendedName>
        <fullName evidence="4">Enamine deaminase RidA</fullName>
    </recommendedName>
</protein>
<evidence type="ECO:0000313" key="2">
    <source>
        <dbReference type="EMBL" id="GED96763.1"/>
    </source>
</evidence>
<comment type="caution">
    <text evidence="2">The sequence shown here is derived from an EMBL/GenBank/DDBJ whole genome shotgun (WGS) entry which is preliminary data.</text>
</comment>
<dbReference type="GO" id="GO:0019239">
    <property type="term" value="F:deaminase activity"/>
    <property type="evidence" value="ECO:0007669"/>
    <property type="project" value="TreeGrafter"/>
</dbReference>
<dbReference type="PANTHER" id="PTHR11803">
    <property type="entry name" value="2-IMINOBUTANOATE/2-IMINOPROPANOATE DEAMINASE RIDA"/>
    <property type="match status" value="1"/>
</dbReference>
<dbReference type="InterPro" id="IPR006175">
    <property type="entry name" value="YjgF/YER057c/UK114"/>
</dbReference>
<dbReference type="Pfam" id="PF01042">
    <property type="entry name" value="Ribonuc_L-PSP"/>
    <property type="match status" value="1"/>
</dbReference>
<dbReference type="CDD" id="cd00448">
    <property type="entry name" value="YjgF_YER057c_UK114_family"/>
    <property type="match status" value="1"/>
</dbReference>
<dbReference type="OrthoDB" id="9803101at2"/>
<proteinExistence type="inferred from homology"/>
<keyword evidence="3" id="KW-1185">Reference proteome</keyword>
<dbReference type="InterPro" id="IPR035959">
    <property type="entry name" value="RutC-like_sf"/>
</dbReference>
<sequence length="130" mass="13464">MPVSRERSQSLPDQGFAHTATVTAGSLLFTTGVAPIDAEGAITPPGDVQGQTRQCLANLTTILDERGAGLADVAKLTVFVAERLQVDLVVAWEAVVEAFGDEVPPASLVGVTVLPLDDQVVEIEAVAALS</sequence>
<name>A0A7I9UV05_9ACTN</name>
<dbReference type="GO" id="GO:0005829">
    <property type="term" value="C:cytosol"/>
    <property type="evidence" value="ECO:0007669"/>
    <property type="project" value="TreeGrafter"/>
</dbReference>
<dbReference type="Gene3D" id="3.30.1330.40">
    <property type="entry name" value="RutC-like"/>
    <property type="match status" value="1"/>
</dbReference>
<accession>A0A7I9UV05</accession>
<gene>
    <name evidence="2" type="ORF">nbrc107697_08020</name>
</gene>
<dbReference type="SUPFAM" id="SSF55298">
    <property type="entry name" value="YjgF-like"/>
    <property type="match status" value="1"/>
</dbReference>
<dbReference type="RefSeq" id="WP_161926187.1">
    <property type="nucleotide sequence ID" value="NZ_BJOU01000001.1"/>
</dbReference>
<dbReference type="Proteomes" id="UP000444980">
    <property type="component" value="Unassembled WGS sequence"/>
</dbReference>
<evidence type="ECO:0000313" key="3">
    <source>
        <dbReference type="Proteomes" id="UP000444980"/>
    </source>
</evidence>
<organism evidence="2 3">
    <name type="scientific">Gordonia crocea</name>
    <dbReference type="NCBI Taxonomy" id="589162"/>
    <lineage>
        <taxon>Bacteria</taxon>
        <taxon>Bacillati</taxon>
        <taxon>Actinomycetota</taxon>
        <taxon>Actinomycetes</taxon>
        <taxon>Mycobacteriales</taxon>
        <taxon>Gordoniaceae</taxon>
        <taxon>Gordonia</taxon>
    </lineage>
</organism>
<reference evidence="3" key="1">
    <citation type="submission" date="2019-06" db="EMBL/GenBank/DDBJ databases">
        <title>Gordonia isolated from sludge of a wastewater treatment plant.</title>
        <authorList>
            <person name="Tamura T."/>
            <person name="Aoyama K."/>
            <person name="Kang Y."/>
            <person name="Saito S."/>
            <person name="Akiyama N."/>
            <person name="Yazawa K."/>
            <person name="Gonoi T."/>
            <person name="Mikami Y."/>
        </authorList>
    </citation>
    <scope>NUCLEOTIDE SEQUENCE [LARGE SCALE GENOMIC DNA]</scope>
    <source>
        <strain evidence="3">NBRC 107697</strain>
    </source>
</reference>
<dbReference type="EMBL" id="BJOU01000001">
    <property type="protein sequence ID" value="GED96763.1"/>
    <property type="molecule type" value="Genomic_DNA"/>
</dbReference>
<evidence type="ECO:0000256" key="1">
    <source>
        <dbReference type="ARBA" id="ARBA00010552"/>
    </source>
</evidence>
<dbReference type="PANTHER" id="PTHR11803:SF58">
    <property type="entry name" value="PROTEIN HMF1-RELATED"/>
    <property type="match status" value="1"/>
</dbReference>
<comment type="similarity">
    <text evidence="1">Belongs to the RutC family.</text>
</comment>